<gene>
    <name evidence="2" type="ORF">AMECASPLE_029104</name>
</gene>
<reference evidence="2 3" key="1">
    <citation type="submission" date="2021-06" db="EMBL/GenBank/DDBJ databases">
        <authorList>
            <person name="Palmer J.M."/>
        </authorList>
    </citation>
    <scope>NUCLEOTIDE SEQUENCE [LARGE SCALE GENOMIC DNA]</scope>
    <source>
        <strain evidence="2 3">AS_MEX2019</strain>
        <tissue evidence="2">Muscle</tissue>
    </source>
</reference>
<organism evidence="2 3">
    <name type="scientific">Ameca splendens</name>
    <dbReference type="NCBI Taxonomy" id="208324"/>
    <lineage>
        <taxon>Eukaryota</taxon>
        <taxon>Metazoa</taxon>
        <taxon>Chordata</taxon>
        <taxon>Craniata</taxon>
        <taxon>Vertebrata</taxon>
        <taxon>Euteleostomi</taxon>
        <taxon>Actinopterygii</taxon>
        <taxon>Neopterygii</taxon>
        <taxon>Teleostei</taxon>
        <taxon>Neoteleostei</taxon>
        <taxon>Acanthomorphata</taxon>
        <taxon>Ovalentaria</taxon>
        <taxon>Atherinomorphae</taxon>
        <taxon>Cyprinodontiformes</taxon>
        <taxon>Goodeidae</taxon>
        <taxon>Ameca</taxon>
    </lineage>
</organism>
<keyword evidence="3" id="KW-1185">Reference proteome</keyword>
<evidence type="ECO:0000313" key="2">
    <source>
        <dbReference type="EMBL" id="MEQ2312264.1"/>
    </source>
</evidence>
<accession>A0ABV1A152</accession>
<feature type="signal peptide" evidence="1">
    <location>
        <begin position="1"/>
        <end position="17"/>
    </location>
</feature>
<evidence type="ECO:0000313" key="3">
    <source>
        <dbReference type="Proteomes" id="UP001469553"/>
    </source>
</evidence>
<keyword evidence="1" id="KW-0732">Signal</keyword>
<comment type="caution">
    <text evidence="2">The sequence shown here is derived from an EMBL/GenBank/DDBJ whole genome shotgun (WGS) entry which is preliminary data.</text>
</comment>
<dbReference type="EMBL" id="JAHRIP010078521">
    <property type="protein sequence ID" value="MEQ2312264.1"/>
    <property type="molecule type" value="Genomic_DNA"/>
</dbReference>
<sequence>MGLLVGIWAGVEVRVLGGCLVLKLALRPSQDRLDCLGSQSLASVPGPSVGEASGSSKGVLAGWCAVLSEMWLRIDGGAGQLPRCCGVCRAEGRMAGIPGLLRCLGVGLAGCPVFGML</sequence>
<dbReference type="Proteomes" id="UP001469553">
    <property type="component" value="Unassembled WGS sequence"/>
</dbReference>
<feature type="chain" id="PRO_5047143244" evidence="1">
    <location>
        <begin position="18"/>
        <end position="117"/>
    </location>
</feature>
<protein>
    <submittedName>
        <fullName evidence="2">Uncharacterized protein</fullName>
    </submittedName>
</protein>
<proteinExistence type="predicted"/>
<evidence type="ECO:0000256" key="1">
    <source>
        <dbReference type="SAM" id="SignalP"/>
    </source>
</evidence>
<name>A0ABV1A152_9TELE</name>